<evidence type="ECO:0000313" key="6">
    <source>
        <dbReference type="Proteomes" id="UP000620124"/>
    </source>
</evidence>
<reference evidence="5" key="1">
    <citation type="submission" date="2020-05" db="EMBL/GenBank/DDBJ databases">
        <title>Mycena genomes resolve the evolution of fungal bioluminescence.</title>
        <authorList>
            <person name="Tsai I.J."/>
        </authorList>
    </citation>
    <scope>NUCLEOTIDE SEQUENCE</scope>
    <source>
        <strain evidence="5">CCC161011</strain>
    </source>
</reference>
<dbReference type="Gene3D" id="3.40.50.300">
    <property type="entry name" value="P-loop containing nucleotide triphosphate hydrolases"/>
    <property type="match status" value="1"/>
</dbReference>
<keyword evidence="3" id="KW-0547">Nucleotide-binding</keyword>
<evidence type="ECO:0000256" key="4">
    <source>
        <dbReference type="ARBA" id="ARBA00023134"/>
    </source>
</evidence>
<proteinExistence type="inferred from homology"/>
<dbReference type="GO" id="GO:0007264">
    <property type="term" value="P:small GTPase-mediated signal transduction"/>
    <property type="evidence" value="ECO:0007669"/>
    <property type="project" value="InterPro"/>
</dbReference>
<dbReference type="InterPro" id="IPR005225">
    <property type="entry name" value="Small_GTP-bd"/>
</dbReference>
<name>A0A8H7CR19_9AGAR</name>
<evidence type="ECO:0000256" key="2">
    <source>
        <dbReference type="ARBA" id="ARBA00022481"/>
    </source>
</evidence>
<evidence type="ECO:0000256" key="3">
    <source>
        <dbReference type="ARBA" id="ARBA00022741"/>
    </source>
</evidence>
<comment type="caution">
    <text evidence="5">The sequence shown here is derived from an EMBL/GenBank/DDBJ whole genome shotgun (WGS) entry which is preliminary data.</text>
</comment>
<keyword evidence="2" id="KW-0488">Methylation</keyword>
<keyword evidence="5" id="KW-0132">Cell division</keyword>
<dbReference type="GO" id="GO:0003924">
    <property type="term" value="F:GTPase activity"/>
    <property type="evidence" value="ECO:0007669"/>
    <property type="project" value="InterPro"/>
</dbReference>
<dbReference type="SMART" id="SM00173">
    <property type="entry name" value="RAS"/>
    <property type="match status" value="1"/>
</dbReference>
<evidence type="ECO:0000256" key="1">
    <source>
        <dbReference type="ARBA" id="ARBA00010142"/>
    </source>
</evidence>
<dbReference type="SMART" id="SM00175">
    <property type="entry name" value="RAB"/>
    <property type="match status" value="1"/>
</dbReference>
<accession>A0A8H7CR19</accession>
<dbReference type="GO" id="GO:0051301">
    <property type="term" value="P:cell division"/>
    <property type="evidence" value="ECO:0007669"/>
    <property type="project" value="UniProtKB-KW"/>
</dbReference>
<organism evidence="5 6">
    <name type="scientific">Mycena venus</name>
    <dbReference type="NCBI Taxonomy" id="2733690"/>
    <lineage>
        <taxon>Eukaryota</taxon>
        <taxon>Fungi</taxon>
        <taxon>Dikarya</taxon>
        <taxon>Basidiomycota</taxon>
        <taxon>Agaricomycotina</taxon>
        <taxon>Agaricomycetes</taxon>
        <taxon>Agaricomycetidae</taxon>
        <taxon>Agaricales</taxon>
        <taxon>Marasmiineae</taxon>
        <taxon>Mycenaceae</taxon>
        <taxon>Mycena</taxon>
    </lineage>
</organism>
<gene>
    <name evidence="5" type="ORF">MVEN_01670600</name>
</gene>
<dbReference type="PROSITE" id="PS51421">
    <property type="entry name" value="RAS"/>
    <property type="match status" value="1"/>
</dbReference>
<keyword evidence="4" id="KW-0342">GTP-binding</keyword>
<comment type="similarity">
    <text evidence="1">Belongs to the small GTPase superfamily. Rho family.</text>
</comment>
<sequence length="213" mass="23636">MKCNTIKFVLVGDDAVGKTCLLTSYTQKKFPTDYVPAVYGDHGETVMVGEVTYTLGVFDTVGEEGYDRLRPLSYPQTDVFLICFSVAMPASFENMREKWFPEVHHYCPGVPRVIVATQIDLRDDSGSEKTRQQLALVTTAQGEKLARKLKAAKYVECSAKTHKGVKDAFDAVRNWKSPTLFVAGVDCCPPQALAVAVKYQSPVIERKTKCIVV</sequence>
<dbReference type="OrthoDB" id="2972991at2759"/>
<keyword evidence="6" id="KW-1185">Reference proteome</keyword>
<dbReference type="Pfam" id="PF00071">
    <property type="entry name" value="Ras"/>
    <property type="match status" value="1"/>
</dbReference>
<keyword evidence="5" id="KW-0131">Cell cycle</keyword>
<dbReference type="FunFam" id="3.40.50.300:FF:001179">
    <property type="entry name" value="Rho family GTPase"/>
    <property type="match status" value="1"/>
</dbReference>
<dbReference type="AlphaFoldDB" id="A0A8H7CR19"/>
<dbReference type="PROSITE" id="PS51419">
    <property type="entry name" value="RAB"/>
    <property type="match status" value="1"/>
</dbReference>
<dbReference type="PROSITE" id="PS51420">
    <property type="entry name" value="RHO"/>
    <property type="match status" value="1"/>
</dbReference>
<dbReference type="NCBIfam" id="TIGR00231">
    <property type="entry name" value="small_GTP"/>
    <property type="match status" value="1"/>
</dbReference>
<dbReference type="Proteomes" id="UP000620124">
    <property type="component" value="Unassembled WGS sequence"/>
</dbReference>
<dbReference type="InterPro" id="IPR001806">
    <property type="entry name" value="Small_GTPase"/>
</dbReference>
<dbReference type="PRINTS" id="PR00449">
    <property type="entry name" value="RASTRNSFRMNG"/>
</dbReference>
<dbReference type="SMART" id="SM00174">
    <property type="entry name" value="RHO"/>
    <property type="match status" value="1"/>
</dbReference>
<evidence type="ECO:0000313" key="5">
    <source>
        <dbReference type="EMBL" id="KAF7345071.1"/>
    </source>
</evidence>
<dbReference type="PANTHER" id="PTHR24072">
    <property type="entry name" value="RHO FAMILY GTPASE"/>
    <property type="match status" value="1"/>
</dbReference>
<dbReference type="InterPro" id="IPR003578">
    <property type="entry name" value="Small_GTPase_Rho"/>
</dbReference>
<dbReference type="InterPro" id="IPR027417">
    <property type="entry name" value="P-loop_NTPase"/>
</dbReference>
<dbReference type="GO" id="GO:0005525">
    <property type="term" value="F:GTP binding"/>
    <property type="evidence" value="ECO:0007669"/>
    <property type="project" value="UniProtKB-KW"/>
</dbReference>
<dbReference type="SUPFAM" id="SSF52540">
    <property type="entry name" value="P-loop containing nucleoside triphosphate hydrolases"/>
    <property type="match status" value="1"/>
</dbReference>
<protein>
    <submittedName>
        <fullName evidence="5">Cell division control protein 42</fullName>
    </submittedName>
</protein>
<dbReference type="EMBL" id="JACAZI010000014">
    <property type="protein sequence ID" value="KAF7345071.1"/>
    <property type="molecule type" value="Genomic_DNA"/>
</dbReference>